<protein>
    <submittedName>
        <fullName evidence="1">Uncharacterized protein</fullName>
    </submittedName>
</protein>
<sequence>MLSAVLLAYLKVPENYPGEMIGPEISNHALDLTDDTVLPGNHNCCRMTWFYAGFTEKKFALQIVLHLAQNIFCNAPEMAY</sequence>
<dbReference type="Proteomes" id="UP000184600">
    <property type="component" value="Unassembled WGS sequence"/>
</dbReference>
<organism evidence="1 2">
    <name type="scientific">Vibrio quintilis</name>
    <dbReference type="NCBI Taxonomy" id="1117707"/>
    <lineage>
        <taxon>Bacteria</taxon>
        <taxon>Pseudomonadati</taxon>
        <taxon>Pseudomonadota</taxon>
        <taxon>Gammaproteobacteria</taxon>
        <taxon>Vibrionales</taxon>
        <taxon>Vibrionaceae</taxon>
        <taxon>Vibrio</taxon>
    </lineage>
</organism>
<evidence type="ECO:0000313" key="1">
    <source>
        <dbReference type="EMBL" id="SHO59337.1"/>
    </source>
</evidence>
<keyword evidence="2" id="KW-1185">Reference proteome</keyword>
<evidence type="ECO:0000313" key="2">
    <source>
        <dbReference type="Proteomes" id="UP000184600"/>
    </source>
</evidence>
<accession>A0A1M7Z303</accession>
<dbReference type="EMBL" id="FRFG01000124">
    <property type="protein sequence ID" value="SHO59337.1"/>
    <property type="molecule type" value="Genomic_DNA"/>
</dbReference>
<proteinExistence type="predicted"/>
<dbReference type="AlphaFoldDB" id="A0A1M7Z303"/>
<gene>
    <name evidence="1" type="ORF">VQ7734_05121</name>
</gene>
<name>A0A1M7Z303_9VIBR</name>
<reference evidence="2" key="1">
    <citation type="submission" date="2016-12" db="EMBL/GenBank/DDBJ databases">
        <authorList>
            <person name="Rodrigo-Torres L."/>
            <person name="Arahal R.D."/>
            <person name="Lucena T."/>
        </authorList>
    </citation>
    <scope>NUCLEOTIDE SEQUENCE [LARGE SCALE GENOMIC DNA]</scope>
</reference>